<dbReference type="HOGENOM" id="CLU_160410_0_0_1"/>
<dbReference type="AlphaFoldDB" id="A0A0C9YFP6"/>
<accession>A0A0C9YFP6</accession>
<dbReference type="OrthoDB" id="3241567at2759"/>
<dbReference type="STRING" id="765257.A0A0C9YFP6"/>
<feature type="domain" description="DUF6699" evidence="1">
    <location>
        <begin position="5"/>
        <end position="95"/>
    </location>
</feature>
<dbReference type="EMBL" id="KN834051">
    <property type="protein sequence ID" value="KIK12759.1"/>
    <property type="molecule type" value="Genomic_DNA"/>
</dbReference>
<proteinExistence type="predicted"/>
<protein>
    <recommendedName>
        <fullName evidence="1">DUF6699 domain-containing protein</fullName>
    </recommendedName>
</protein>
<sequence length="114" mass="13221">IGQLWSPIVFERPGGGSITTHDLLADIYAFFQTRVTRAEVERISALGKDEYRSLVDAYRRRTTQRGLGVLRDWEWREGMKRVDCLGEGRWWWGVSVTYPYHNDDIDGDNLDGMP</sequence>
<gene>
    <name evidence="2" type="ORF">PISMIDRAFT_120316</name>
</gene>
<dbReference type="Pfam" id="PF20415">
    <property type="entry name" value="DUF6699"/>
    <property type="match status" value="1"/>
</dbReference>
<keyword evidence="3" id="KW-1185">Reference proteome</keyword>
<evidence type="ECO:0000313" key="2">
    <source>
        <dbReference type="EMBL" id="KIK12759.1"/>
    </source>
</evidence>
<name>A0A0C9YFP6_9AGAM</name>
<reference evidence="3" key="2">
    <citation type="submission" date="2015-01" db="EMBL/GenBank/DDBJ databases">
        <title>Evolutionary Origins and Diversification of the Mycorrhizal Mutualists.</title>
        <authorList>
            <consortium name="DOE Joint Genome Institute"/>
            <consortium name="Mycorrhizal Genomics Consortium"/>
            <person name="Kohler A."/>
            <person name="Kuo A."/>
            <person name="Nagy L.G."/>
            <person name="Floudas D."/>
            <person name="Copeland A."/>
            <person name="Barry K.W."/>
            <person name="Cichocki N."/>
            <person name="Veneault-Fourrey C."/>
            <person name="LaButti K."/>
            <person name="Lindquist E.A."/>
            <person name="Lipzen A."/>
            <person name="Lundell T."/>
            <person name="Morin E."/>
            <person name="Murat C."/>
            <person name="Riley R."/>
            <person name="Ohm R."/>
            <person name="Sun H."/>
            <person name="Tunlid A."/>
            <person name="Henrissat B."/>
            <person name="Grigoriev I.V."/>
            <person name="Hibbett D.S."/>
            <person name="Martin F."/>
        </authorList>
    </citation>
    <scope>NUCLEOTIDE SEQUENCE [LARGE SCALE GENOMIC DNA]</scope>
    <source>
        <strain evidence="3">441</strain>
    </source>
</reference>
<evidence type="ECO:0000313" key="3">
    <source>
        <dbReference type="Proteomes" id="UP000054018"/>
    </source>
</evidence>
<dbReference type="Proteomes" id="UP000054018">
    <property type="component" value="Unassembled WGS sequence"/>
</dbReference>
<organism evidence="2 3">
    <name type="scientific">Pisolithus microcarpus 441</name>
    <dbReference type="NCBI Taxonomy" id="765257"/>
    <lineage>
        <taxon>Eukaryota</taxon>
        <taxon>Fungi</taxon>
        <taxon>Dikarya</taxon>
        <taxon>Basidiomycota</taxon>
        <taxon>Agaricomycotina</taxon>
        <taxon>Agaricomycetes</taxon>
        <taxon>Agaricomycetidae</taxon>
        <taxon>Boletales</taxon>
        <taxon>Sclerodermatineae</taxon>
        <taxon>Pisolithaceae</taxon>
        <taxon>Pisolithus</taxon>
    </lineage>
</organism>
<dbReference type="InterPro" id="IPR046522">
    <property type="entry name" value="DUF6699"/>
</dbReference>
<reference evidence="2 3" key="1">
    <citation type="submission" date="2014-04" db="EMBL/GenBank/DDBJ databases">
        <authorList>
            <consortium name="DOE Joint Genome Institute"/>
            <person name="Kuo A."/>
            <person name="Kohler A."/>
            <person name="Costa M.D."/>
            <person name="Nagy L.G."/>
            <person name="Floudas D."/>
            <person name="Copeland A."/>
            <person name="Barry K.W."/>
            <person name="Cichocki N."/>
            <person name="Veneault-Fourrey C."/>
            <person name="LaButti K."/>
            <person name="Lindquist E.A."/>
            <person name="Lipzen A."/>
            <person name="Lundell T."/>
            <person name="Morin E."/>
            <person name="Murat C."/>
            <person name="Sun H."/>
            <person name="Tunlid A."/>
            <person name="Henrissat B."/>
            <person name="Grigoriev I.V."/>
            <person name="Hibbett D.S."/>
            <person name="Martin F."/>
            <person name="Nordberg H.P."/>
            <person name="Cantor M.N."/>
            <person name="Hua S.X."/>
        </authorList>
    </citation>
    <scope>NUCLEOTIDE SEQUENCE [LARGE SCALE GENOMIC DNA]</scope>
    <source>
        <strain evidence="2 3">441</strain>
    </source>
</reference>
<feature type="non-terminal residue" evidence="2">
    <location>
        <position position="1"/>
    </location>
</feature>
<evidence type="ECO:0000259" key="1">
    <source>
        <dbReference type="Pfam" id="PF20415"/>
    </source>
</evidence>